<keyword evidence="3" id="KW-0806">Transcription termination</keyword>
<evidence type="ECO:0000313" key="19">
    <source>
        <dbReference type="EMBL" id="KAK1922782.1"/>
    </source>
</evidence>
<dbReference type="CDD" id="cd18673">
    <property type="entry name" value="PIN_XRN1-2-like"/>
    <property type="match status" value="1"/>
</dbReference>
<evidence type="ECO:0000256" key="13">
    <source>
        <dbReference type="ARBA" id="ARBA00046137"/>
    </source>
</evidence>
<evidence type="ECO:0000256" key="11">
    <source>
        <dbReference type="ARBA" id="ARBA00023163"/>
    </source>
</evidence>
<dbReference type="InterPro" id="IPR027073">
    <property type="entry name" value="5_3_exoribonuclease"/>
</dbReference>
<protein>
    <recommendedName>
        <fullName evidence="15">5'-3' exoribonuclease</fullName>
        <ecNumber evidence="15">3.1.13.-</ecNumber>
    </recommendedName>
</protein>
<keyword evidence="11" id="KW-0804">Transcription</keyword>
<evidence type="ECO:0000256" key="4">
    <source>
        <dbReference type="ARBA" id="ARBA00022552"/>
    </source>
</evidence>
<feature type="region of interest" description="Disordered" evidence="17">
    <location>
        <begin position="1127"/>
        <end position="1177"/>
    </location>
</feature>
<feature type="compositionally biased region" description="Basic and acidic residues" evidence="17">
    <location>
        <begin position="413"/>
        <end position="445"/>
    </location>
</feature>
<dbReference type="FunFam" id="1.25.40.1050:FF:000002">
    <property type="entry name" value="5'-3' exoribonuclease"/>
    <property type="match status" value="1"/>
</dbReference>
<dbReference type="GO" id="GO:0003723">
    <property type="term" value="F:RNA binding"/>
    <property type="evidence" value="ECO:0007669"/>
    <property type="project" value="TreeGrafter"/>
</dbReference>
<dbReference type="Pfam" id="PF00098">
    <property type="entry name" value="zf-CCHC"/>
    <property type="match status" value="1"/>
</dbReference>
<evidence type="ECO:0000256" key="15">
    <source>
        <dbReference type="PIRNR" id="PIRNR037239"/>
    </source>
</evidence>
<dbReference type="Pfam" id="PF03159">
    <property type="entry name" value="XRN_N"/>
    <property type="match status" value="1"/>
</dbReference>
<organism evidence="19 20">
    <name type="scientific">Papiliotrema laurentii</name>
    <name type="common">Cryptococcus laurentii</name>
    <dbReference type="NCBI Taxonomy" id="5418"/>
    <lineage>
        <taxon>Eukaryota</taxon>
        <taxon>Fungi</taxon>
        <taxon>Dikarya</taxon>
        <taxon>Basidiomycota</taxon>
        <taxon>Agaricomycotina</taxon>
        <taxon>Tremellomycetes</taxon>
        <taxon>Tremellales</taxon>
        <taxon>Rhynchogastremaceae</taxon>
        <taxon>Papiliotrema</taxon>
    </lineage>
</organism>
<name>A0AAD9FQF6_PAPLA</name>
<keyword evidence="8 15" id="KW-0269">Exonuclease</keyword>
<sequence>MGVPALFRWLSKKYPKIVQRVVEDTPSKVLQDGGDVVEVPIKYESKNPNGFEVDNLYLDMNGIVHPCTHPEGKPAPETEEEMMVEIFNYTERVVNMTRPRKVLMMAIDGVAPRAKMNQQRSRRFRAAQEAADKEEERKEAIKMYEAMGHTVSDETRNKRSWDSNAITPGTPFMDLLSNSLKYWVSYKLSTDPGWKDLKIIISDSSVPGEGEHKIVDWIRRQRSYPDWDPNTSHVMYGLDADLIMLSLATHEPHFRVLREDVFFQGNKGPNACKNCGETGHFAANCKGEKAIQDPTVVEKAKPVDPKPFIFLDVSVLREYLAVELVVPGCPFPFDLELAIDDWIFMIFFVGNDFLPHLPSLEIREGAIDVLLKIWRSELPRMGGYLTNHGKVDLARAGIILEGLAKSEDEIFQKRKEDEERQDQRSKRMRIEDHRRQDEAKARRESGVNAPVNGAPGTMTMNGTEYVAVTPSATARGGPLHPSLPTRPGFDTVPKEEVQPKGKKMTPSQREAAALNAGKNALLEAQASNKDIVENRRKIRMANLSAAQLLKAELAGEPPASASKDGDDATPIEVEVEDEEKEEMTKGDLQAIKDEQGEDEGVDEDVVAPPVSGSEDVKVGNENEIVMDGDEDIPIERSQGTRGKKRKVEEREDEDDEDEDEEDEDDTEAPPDVEADQPVSKKKLKVNPDGTVEGYVDDVRLWEPGYRERYYQSKFGVPVTDTEFINKVTKCYMEGLCWVLEYYYQGVPAWDWYYPYHYAPFAQDFKDVGNMKIKFEVAQPFKPFAQLLGVFPAASRKHLPEPLQGLMINEDSPILDFYPDDFEIDMNGKKMAWQGVALLPFIDQTRLLDALGSKEEQLSDDEKRRNRWGDNVMFVAETNRLYDMLCSLYTLKSASKPVPLDTKLSLGTNGSVLADPACVPNSAFDTPLPNIPECPDIENNQSISVRYYFPRQRHIHRSIILNGYRAPPPRLSESDKDWTRRGGQGGGHRKGPRHSGPSTPLSGPGTGHHGGDRGGNGAHRSASYPDLRGLEGHGVHRGPPSGYYTPPAQASYGGYGYGGGGAAYGGAAGGAGGYGGYGGNGGAGGAGGYGYGGASAYAAAPAPSYGRPPAAGGYGGYGGANGGYNARNPYGATPSPYGGGAPARPPFPPTNPPSGYGGRGGQGQGGYNPYGAQSGRRY</sequence>
<dbReference type="InterPro" id="IPR001878">
    <property type="entry name" value="Znf_CCHC"/>
</dbReference>
<comment type="function">
    <text evidence="15">Possesses 5'-&gt;3' exoribonuclease activity. May promote termination of transcription by RNA polymerase II.</text>
</comment>
<comment type="function">
    <text evidence="13">Possesses 5'-&gt;3' exoribonuclease activity. Required for the processing of nuclear mRNA and rRNA precursors. May promote the termination of transcription by RNA polymerase II. Essential for vegetative cell growth and chromosome segregation.</text>
</comment>
<evidence type="ECO:0000256" key="17">
    <source>
        <dbReference type="SAM" id="MobiDB-lite"/>
    </source>
</evidence>
<keyword evidence="16" id="KW-0863">Zinc-finger</keyword>
<feature type="compositionally biased region" description="Gly residues" evidence="17">
    <location>
        <begin position="1003"/>
        <end position="1016"/>
    </location>
</feature>
<accession>A0AAD9FQF6</accession>
<keyword evidence="7 15" id="KW-0378">Hydrolase</keyword>
<dbReference type="FunFam" id="3.40.50.12390:FF:000005">
    <property type="entry name" value="5'-3' exoribonuclease 2"/>
    <property type="match status" value="1"/>
</dbReference>
<dbReference type="GO" id="GO:0006397">
    <property type="term" value="P:mRNA processing"/>
    <property type="evidence" value="ECO:0007669"/>
    <property type="project" value="UniProtKB-UniRule"/>
</dbReference>
<comment type="similarity">
    <text evidence="2 15">Belongs to the 5'-3' exonuclease family. XRN2/RAT1 subfamily.</text>
</comment>
<keyword evidence="6 15" id="KW-0540">Nuclease</keyword>
<dbReference type="EC" id="3.1.13.-" evidence="15"/>
<evidence type="ECO:0000259" key="18">
    <source>
        <dbReference type="PROSITE" id="PS50158"/>
    </source>
</evidence>
<dbReference type="SMART" id="SM00343">
    <property type="entry name" value="ZnF_C2HC"/>
    <property type="match status" value="1"/>
</dbReference>
<dbReference type="InterPro" id="IPR036875">
    <property type="entry name" value="Znf_CCHC_sf"/>
</dbReference>
<evidence type="ECO:0000256" key="14">
    <source>
        <dbReference type="ARBA" id="ARBA00046943"/>
    </source>
</evidence>
<evidence type="ECO:0000256" key="2">
    <source>
        <dbReference type="ARBA" id="ARBA00006994"/>
    </source>
</evidence>
<dbReference type="FunFam" id="3.40.50.12390:FF:000003">
    <property type="entry name" value="5'-3' exoribonuclease"/>
    <property type="match status" value="1"/>
</dbReference>
<evidence type="ECO:0000256" key="10">
    <source>
        <dbReference type="ARBA" id="ARBA00023054"/>
    </source>
</evidence>
<keyword evidence="16" id="KW-0862">Zinc</keyword>
<evidence type="ECO:0000256" key="1">
    <source>
        <dbReference type="ARBA" id="ARBA00004123"/>
    </source>
</evidence>
<evidence type="ECO:0000256" key="6">
    <source>
        <dbReference type="ARBA" id="ARBA00022722"/>
    </source>
</evidence>
<dbReference type="PIRSF" id="PIRSF037239">
    <property type="entry name" value="Exonuclease_Xrn2"/>
    <property type="match status" value="1"/>
</dbReference>
<dbReference type="Gene3D" id="3.40.50.12390">
    <property type="match status" value="1"/>
</dbReference>
<dbReference type="GO" id="GO:0005634">
    <property type="term" value="C:nucleus"/>
    <property type="evidence" value="ECO:0007669"/>
    <property type="project" value="UniProtKB-SubCell"/>
</dbReference>
<dbReference type="AlphaFoldDB" id="A0AAD9FQF6"/>
<comment type="subcellular location">
    <subcellularLocation>
        <location evidence="1">Nucleus</location>
    </subcellularLocation>
</comment>
<feature type="region of interest" description="Disordered" evidence="17">
    <location>
        <begin position="963"/>
        <end position="1041"/>
    </location>
</feature>
<dbReference type="PROSITE" id="PS50158">
    <property type="entry name" value="ZF_CCHC"/>
    <property type="match status" value="1"/>
</dbReference>
<keyword evidence="16" id="KW-0479">Metal-binding</keyword>
<evidence type="ECO:0000256" key="7">
    <source>
        <dbReference type="ARBA" id="ARBA00022801"/>
    </source>
</evidence>
<keyword evidence="20" id="KW-1185">Reference proteome</keyword>
<evidence type="ECO:0000256" key="3">
    <source>
        <dbReference type="ARBA" id="ARBA00022472"/>
    </source>
</evidence>
<evidence type="ECO:0000256" key="16">
    <source>
        <dbReference type="PROSITE-ProRule" id="PRU00047"/>
    </source>
</evidence>
<feature type="domain" description="CCHC-type" evidence="18">
    <location>
        <begin position="272"/>
        <end position="286"/>
    </location>
</feature>
<feature type="compositionally biased region" description="Pro residues" evidence="17">
    <location>
        <begin position="1142"/>
        <end position="1151"/>
    </location>
</feature>
<dbReference type="InterPro" id="IPR017151">
    <property type="entry name" value="Xrn2/3/4"/>
</dbReference>
<dbReference type="GO" id="GO:0004534">
    <property type="term" value="F:5'-3' RNA exonuclease activity"/>
    <property type="evidence" value="ECO:0007669"/>
    <property type="project" value="UniProtKB-UniRule"/>
</dbReference>
<dbReference type="GO" id="GO:0006364">
    <property type="term" value="P:rRNA processing"/>
    <property type="evidence" value="ECO:0007669"/>
    <property type="project" value="UniProtKB-KW"/>
</dbReference>
<keyword evidence="10" id="KW-0175">Coiled coil</keyword>
<reference evidence="19" key="1">
    <citation type="submission" date="2023-02" db="EMBL/GenBank/DDBJ databases">
        <title>Identification and recombinant expression of a fungal hydrolase from Papiliotrema laurentii that hydrolyzes apple cutin and clears colloidal polyester polyurethane.</title>
        <authorList>
            <consortium name="DOE Joint Genome Institute"/>
            <person name="Roman V.A."/>
            <person name="Bojanowski C."/>
            <person name="Crable B.R."/>
            <person name="Wagner D.N."/>
            <person name="Hung C.S."/>
            <person name="Nadeau L.J."/>
            <person name="Schratz L."/>
            <person name="Haridas S."/>
            <person name="Pangilinan J."/>
            <person name="Lipzen A."/>
            <person name="Na H."/>
            <person name="Yan M."/>
            <person name="Ng V."/>
            <person name="Grigoriev I.V."/>
            <person name="Spatafora J.W."/>
            <person name="Barlow D."/>
            <person name="Biffinger J."/>
            <person name="Kelley-Loughnane N."/>
            <person name="Varaljay V.A."/>
            <person name="Crookes-Goodson W.J."/>
        </authorList>
    </citation>
    <scope>NUCLEOTIDE SEQUENCE</scope>
    <source>
        <strain evidence="19">5307AH</strain>
    </source>
</reference>
<keyword evidence="4" id="KW-0698">rRNA processing</keyword>
<evidence type="ECO:0000256" key="8">
    <source>
        <dbReference type="ARBA" id="ARBA00022839"/>
    </source>
</evidence>
<dbReference type="Pfam" id="PF17846">
    <property type="entry name" value="XRN_M"/>
    <property type="match status" value="2"/>
</dbReference>
<dbReference type="GO" id="GO:0006353">
    <property type="term" value="P:DNA-templated transcription termination"/>
    <property type="evidence" value="ECO:0007669"/>
    <property type="project" value="UniProtKB-KW"/>
</dbReference>
<proteinExistence type="inferred from homology"/>
<feature type="compositionally biased region" description="Acidic residues" evidence="17">
    <location>
        <begin position="567"/>
        <end position="581"/>
    </location>
</feature>
<comment type="caution">
    <text evidence="19">The sequence shown here is derived from an EMBL/GenBank/DDBJ whole genome shotgun (WGS) entry which is preliminary data.</text>
</comment>
<feature type="region of interest" description="Disordered" evidence="17">
    <location>
        <begin position="554"/>
        <end position="685"/>
    </location>
</feature>
<dbReference type="GO" id="GO:0000956">
    <property type="term" value="P:nuclear-transcribed mRNA catabolic process"/>
    <property type="evidence" value="ECO:0007669"/>
    <property type="project" value="TreeGrafter"/>
</dbReference>
<dbReference type="Proteomes" id="UP001182556">
    <property type="component" value="Unassembled WGS sequence"/>
</dbReference>
<feature type="compositionally biased region" description="Gly residues" evidence="17">
    <location>
        <begin position="1154"/>
        <end position="1167"/>
    </location>
</feature>
<gene>
    <name evidence="19" type="ORF">DB88DRAFT_541884</name>
</gene>
<evidence type="ECO:0000256" key="12">
    <source>
        <dbReference type="ARBA" id="ARBA00023242"/>
    </source>
</evidence>
<dbReference type="InterPro" id="IPR041412">
    <property type="entry name" value="Xrn1_helical"/>
</dbReference>
<evidence type="ECO:0000313" key="20">
    <source>
        <dbReference type="Proteomes" id="UP001182556"/>
    </source>
</evidence>
<feature type="region of interest" description="Disordered" evidence="17">
    <location>
        <begin position="413"/>
        <end position="459"/>
    </location>
</feature>
<dbReference type="EMBL" id="JAODAN010000008">
    <property type="protein sequence ID" value="KAK1922782.1"/>
    <property type="molecule type" value="Genomic_DNA"/>
</dbReference>
<evidence type="ECO:0000256" key="5">
    <source>
        <dbReference type="ARBA" id="ARBA00022664"/>
    </source>
</evidence>
<keyword evidence="5 15" id="KW-0507">mRNA processing</keyword>
<dbReference type="SUPFAM" id="SSF57756">
    <property type="entry name" value="Retrovirus zinc finger-like domains"/>
    <property type="match status" value="1"/>
</dbReference>
<feature type="region of interest" description="Disordered" evidence="17">
    <location>
        <begin position="474"/>
        <end position="506"/>
    </location>
</feature>
<dbReference type="Gene3D" id="1.25.40.1050">
    <property type="match status" value="1"/>
</dbReference>
<dbReference type="PANTHER" id="PTHR12341">
    <property type="entry name" value="5'-&gt;3' EXORIBONUCLEASE"/>
    <property type="match status" value="1"/>
</dbReference>
<feature type="compositionally biased region" description="Acidic residues" evidence="17">
    <location>
        <begin position="650"/>
        <end position="674"/>
    </location>
</feature>
<feature type="compositionally biased region" description="Low complexity" evidence="17">
    <location>
        <begin position="1168"/>
        <end position="1177"/>
    </location>
</feature>
<feature type="compositionally biased region" description="Basic and acidic residues" evidence="17">
    <location>
        <begin position="582"/>
        <end position="594"/>
    </location>
</feature>
<keyword evidence="12" id="KW-0539">Nucleus</keyword>
<feature type="compositionally biased region" description="Acidic residues" evidence="17">
    <location>
        <begin position="595"/>
        <end position="605"/>
    </location>
</feature>
<keyword evidence="9" id="KW-0805">Transcription regulation</keyword>
<evidence type="ECO:0000256" key="9">
    <source>
        <dbReference type="ARBA" id="ARBA00023015"/>
    </source>
</evidence>
<dbReference type="GO" id="GO:0008270">
    <property type="term" value="F:zinc ion binding"/>
    <property type="evidence" value="ECO:0007669"/>
    <property type="project" value="UniProtKB-KW"/>
</dbReference>
<comment type="subunit">
    <text evidence="14">Interacts with RAI1; the interaction is direct, stabilizes RAT1 protein structure and may stimulate its exoribonuclease activity. The interaction also stimulates RAI1 pyrophosphohydrolase activity, probably by recruiting it to mRNA substrates.</text>
</comment>
<dbReference type="PANTHER" id="PTHR12341:SF41">
    <property type="entry name" value="5'-3' EXORIBONUCLEASE 2"/>
    <property type="match status" value="1"/>
</dbReference>
<dbReference type="InterPro" id="IPR004859">
    <property type="entry name" value="Xrn1_N"/>
</dbReference>